<dbReference type="EMBL" id="JAASTX010000018">
    <property type="protein sequence ID" value="MBC1492749.1"/>
    <property type="molecule type" value="Genomic_DNA"/>
</dbReference>
<proteinExistence type="predicted"/>
<dbReference type="Proteomes" id="UP000533953">
    <property type="component" value="Unassembled WGS sequence"/>
</dbReference>
<feature type="domain" description="GW" evidence="2">
    <location>
        <begin position="117"/>
        <end position="194"/>
    </location>
</feature>
<dbReference type="NCBIfam" id="NF033202">
    <property type="entry name" value="GW_glycos_SH3"/>
    <property type="match status" value="1"/>
</dbReference>
<dbReference type="InterPro" id="IPR038200">
    <property type="entry name" value="GW_dom_sf"/>
</dbReference>
<protein>
    <submittedName>
        <fullName evidence="3">GW domain-containing glycosaminoglycan-binding protein</fullName>
    </submittedName>
</protein>
<name>A0A7X0XEL1_9LIST</name>
<reference evidence="3 4" key="1">
    <citation type="submission" date="2020-03" db="EMBL/GenBank/DDBJ databases">
        <title>Soil Listeria distribution.</title>
        <authorList>
            <person name="Liao J."/>
            <person name="Wiedmann M."/>
        </authorList>
    </citation>
    <scope>NUCLEOTIDE SEQUENCE [LARGE SCALE GENOMIC DNA]</scope>
    <source>
        <strain evidence="3 4">FSL L7-1547</strain>
    </source>
</reference>
<organism evidence="3 4">
    <name type="scientific">Listeria booriae</name>
    <dbReference type="NCBI Taxonomy" id="1552123"/>
    <lineage>
        <taxon>Bacteria</taxon>
        <taxon>Bacillati</taxon>
        <taxon>Bacillota</taxon>
        <taxon>Bacilli</taxon>
        <taxon>Bacillales</taxon>
        <taxon>Listeriaceae</taxon>
        <taxon>Listeria</taxon>
    </lineage>
</organism>
<dbReference type="InterPro" id="IPR025987">
    <property type="entry name" value="GW_dom"/>
</dbReference>
<evidence type="ECO:0000313" key="4">
    <source>
        <dbReference type="Proteomes" id="UP000533953"/>
    </source>
</evidence>
<dbReference type="Pfam" id="PF13457">
    <property type="entry name" value="GW"/>
    <property type="match status" value="4"/>
</dbReference>
<gene>
    <name evidence="3" type="ORF">HCI99_13070</name>
</gene>
<dbReference type="RefSeq" id="WP_185417933.1">
    <property type="nucleotide sequence ID" value="NZ_JAASTX010000018.1"/>
</dbReference>
<feature type="domain" description="GW" evidence="2">
    <location>
        <begin position="36"/>
        <end position="114"/>
    </location>
</feature>
<comment type="caution">
    <text evidence="3">The sequence shown here is derived from an EMBL/GenBank/DDBJ whole genome shotgun (WGS) entry which is preliminary data.</text>
</comment>
<evidence type="ECO:0000313" key="3">
    <source>
        <dbReference type="EMBL" id="MBC1492749.1"/>
    </source>
</evidence>
<feature type="domain" description="GW" evidence="2">
    <location>
        <begin position="199"/>
        <end position="276"/>
    </location>
</feature>
<accession>A0A7X0XEL1</accession>
<sequence>MGKKEVLQKLIVLMMILGLGVVLRSEVAIGVERITSNKTIYEYGFVYQNRNAAVYSQPYGTSTAKYITNIHQYDKKDLKLVNRATTKRSTYYRFAVDGKIIGWVDARAVGRFYHSKMESIWKYEKTMYMNQADGIYLRPYSDPYAKVGTTNPYIGKKVTIDRQAVVRGWWYNRLKVNGKVIGWIKSKNLSKDNKQVIYSIENVTKYGKIKIDNGIIYSAASDLYHAKAVAKTNSMYQKDVRILKEARVYSGLWYQISFQGVYQGWIPASAIQITFTQSMEKKVTGQKQVKNPSARVYQLPIQDAVLDRGNLSAYENKIVEIDREVSVLGETWYRLFYRKHDGTRWVNPTIGFVKAKDVENLTDNASKFQLQMNIPSKENQQGMTYQNGIYYVAFDNKTSSRIIAYDKKGTEVGRTKDIQIGHASELSYYNGKLYVSNGGLVDAKVYVVNFENSFIEQTLDISKYGRSALITVVDGNTLLLHTAYDAYASNTFTFLDMNGNKKSAFTKQNIGVAQGIAFQFGKIYFYTNNYITIMDREGHVMDRRWLSFKGESQGIDFTENGKIIVGYNGNNRIYQENKKTSI</sequence>
<dbReference type="SUPFAM" id="SSF63825">
    <property type="entry name" value="YWTD domain"/>
    <property type="match status" value="1"/>
</dbReference>
<evidence type="ECO:0000256" key="1">
    <source>
        <dbReference type="ARBA" id="ARBA00022729"/>
    </source>
</evidence>
<dbReference type="SUPFAM" id="SSF82057">
    <property type="entry name" value="Prokaryotic SH3-related domain"/>
    <property type="match status" value="4"/>
</dbReference>
<dbReference type="Gene3D" id="2.30.30.170">
    <property type="match status" value="4"/>
</dbReference>
<dbReference type="PROSITE" id="PS51780">
    <property type="entry name" value="GW"/>
    <property type="match status" value="3"/>
</dbReference>
<keyword evidence="1" id="KW-0732">Signal</keyword>
<evidence type="ECO:0000259" key="2">
    <source>
        <dbReference type="PROSITE" id="PS51780"/>
    </source>
</evidence>
<dbReference type="AlphaFoldDB" id="A0A7X0XEL1"/>